<dbReference type="GO" id="GO:0005524">
    <property type="term" value="F:ATP binding"/>
    <property type="evidence" value="ECO:0007669"/>
    <property type="project" value="UniProtKB-KW"/>
</dbReference>
<feature type="region of interest" description="Disordered" evidence="3">
    <location>
        <begin position="882"/>
        <end position="915"/>
    </location>
</feature>
<gene>
    <name evidence="5" type="ORF">HYH03_015811</name>
</gene>
<keyword evidence="1" id="KW-0547">Nucleotide-binding</keyword>
<dbReference type="Pfam" id="PF00069">
    <property type="entry name" value="Pkinase"/>
    <property type="match status" value="1"/>
</dbReference>
<feature type="compositionally biased region" description="Basic and acidic residues" evidence="3">
    <location>
        <begin position="290"/>
        <end position="318"/>
    </location>
</feature>
<dbReference type="Gene3D" id="1.10.510.10">
    <property type="entry name" value="Transferase(Phosphotransferase) domain 1"/>
    <property type="match status" value="1"/>
</dbReference>
<keyword evidence="2" id="KW-0067">ATP-binding</keyword>
<evidence type="ECO:0000313" key="6">
    <source>
        <dbReference type="Proteomes" id="UP000612055"/>
    </source>
</evidence>
<keyword evidence="6" id="KW-1185">Reference proteome</keyword>
<feature type="region of interest" description="Disordered" evidence="3">
    <location>
        <begin position="290"/>
        <end position="338"/>
    </location>
</feature>
<comment type="caution">
    <text evidence="5">The sequence shown here is derived from an EMBL/GenBank/DDBJ whole genome shotgun (WGS) entry which is preliminary data.</text>
</comment>
<sequence>MKIMKLVLREVRVLRSLDHPAVVKLLDAFRSKTGRVYMVFPYVGPSAYQALDASPGGLPAAQMKLMAWQVAQALTHLHSKRIVNRDIKPANIRLGEGGSVKLCDFGFARGTHCGPRDAERLSSYVVTRWYRAPEILVGDSYGPASDIWSLGCTLAELATGTPLFPGRSSADQLWRIMRRFGPLTPQQAARAANDPRLTSKGLTQPPPGRTLRERLPQNKVDPGLFHLIEACLCMEPSCRPTAEEILDLPYFWSVPHLIRGTPLEGEYRGVPTGRRCGPVMRALPQPLQEREQMQDWGQEERPPQEPELERQPEQERTDGQSAPSLKPLPSQGVEEQQDKDGDMHLALAAGDTAQDGGSAPPSGKPSPALVAAVALCPAGESLRLVATGLAAAESMANKALQVSPTAAPATAASGATAEAAATAAATAVATSARPRRVLCMPAALSGTNATAEQVAAASAPAGAAEASSAAGALVSPAVPPGGSPTGTSVEHIGSFQPYDAALSLVSPQSNGLRYPAPYLPHRVTAALGRNQRAGSAAPRGSAPHVMGSPLGFSTSSSWRGADAAAAPSASGGRSSSHASAAIMQAAASAAAAAAAMVTATSRWMSAAGTAAAPAAAAGAGPSARLSLAGAAALATSASGCGSMCLLSSHLSSSLMDATTCTVAGGASAMSSVLGRVDTSCFERWPAAYASSAAMARMRSGVPAPCAGANRAAGANFAFGSNSGAGSYAPELSSHASIGFPFRSPCVPEYDICPAAATVSSPPPPGAAARDAAAGAVASAGQVAVSFARRRAAAAVLAAAAARTSGGGTPGELGGVPVLVPVCVDAAEICSARAIATSSPGGAGAKPPSLAARPRQAPAVLNHCRSYNATTYATVGPAVPTTAAAEGSAAPPGLGSSHSSRGLGRPVPEDTPLVPDHLLRTMPASTVGRLAWRTSPQHPPSARQSSAGGSLTVAAGLAGGSSSFARQALLADLAAAGPGPAAGASVLEHMAGLGAAVLGSRPGSMTRRQAGRSMSGAGGGAVGSAAGGFSNARSGPASSKEAAAPADAERAVPPPAPLAPSHSRPRSRISGALSASQSAGSAGFGLGPGLGGSGSRAQATDWASPQQSRGVAPSSDTDCAMPHSDANAASVGCWGRPSVQAVVQREDAAAGAAPRVEGRRGFKALLRRVLRGMGGAPKRANSQTA</sequence>
<protein>
    <recommendedName>
        <fullName evidence="4">Protein kinase domain-containing protein</fullName>
    </recommendedName>
</protein>
<dbReference type="OrthoDB" id="548638at2759"/>
<dbReference type="InterPro" id="IPR000719">
    <property type="entry name" value="Prot_kinase_dom"/>
</dbReference>
<evidence type="ECO:0000256" key="1">
    <source>
        <dbReference type="ARBA" id="ARBA00022741"/>
    </source>
</evidence>
<evidence type="ECO:0000256" key="3">
    <source>
        <dbReference type="SAM" id="MobiDB-lite"/>
    </source>
</evidence>
<feature type="compositionally biased region" description="Low complexity" evidence="3">
    <location>
        <begin position="1026"/>
        <end position="1045"/>
    </location>
</feature>
<reference evidence="5" key="1">
    <citation type="journal article" date="2020" name="bioRxiv">
        <title>Comparative genomics of Chlamydomonas.</title>
        <authorList>
            <person name="Craig R.J."/>
            <person name="Hasan A.R."/>
            <person name="Ness R.W."/>
            <person name="Keightley P.D."/>
        </authorList>
    </citation>
    <scope>NUCLEOTIDE SEQUENCE</scope>
    <source>
        <strain evidence="5">CCAP 11/70</strain>
    </source>
</reference>
<evidence type="ECO:0000259" key="4">
    <source>
        <dbReference type="PROSITE" id="PS50011"/>
    </source>
</evidence>
<name>A0A835XKC4_9CHLO</name>
<dbReference type="InterPro" id="IPR050117">
    <property type="entry name" value="MAPK"/>
</dbReference>
<feature type="compositionally biased region" description="Polar residues" evidence="3">
    <location>
        <begin position="1095"/>
        <end position="1116"/>
    </location>
</feature>
<feature type="domain" description="Protein kinase" evidence="4">
    <location>
        <begin position="1"/>
        <end position="251"/>
    </location>
</feature>
<evidence type="ECO:0000256" key="2">
    <source>
        <dbReference type="ARBA" id="ARBA00022840"/>
    </source>
</evidence>
<feature type="compositionally biased region" description="Gly residues" evidence="3">
    <location>
        <begin position="1015"/>
        <end position="1025"/>
    </location>
</feature>
<dbReference type="Proteomes" id="UP000612055">
    <property type="component" value="Unassembled WGS sequence"/>
</dbReference>
<organism evidence="5 6">
    <name type="scientific">Edaphochlamys debaryana</name>
    <dbReference type="NCBI Taxonomy" id="47281"/>
    <lineage>
        <taxon>Eukaryota</taxon>
        <taxon>Viridiplantae</taxon>
        <taxon>Chlorophyta</taxon>
        <taxon>core chlorophytes</taxon>
        <taxon>Chlorophyceae</taxon>
        <taxon>CS clade</taxon>
        <taxon>Chlamydomonadales</taxon>
        <taxon>Chlamydomonadales incertae sedis</taxon>
        <taxon>Edaphochlamys</taxon>
    </lineage>
</organism>
<dbReference type="PANTHER" id="PTHR24055">
    <property type="entry name" value="MITOGEN-ACTIVATED PROTEIN KINASE"/>
    <property type="match status" value="1"/>
</dbReference>
<dbReference type="FunFam" id="1.10.510.10:FF:000980">
    <property type="entry name" value="Predicted protein"/>
    <property type="match status" value="1"/>
</dbReference>
<proteinExistence type="predicted"/>
<feature type="compositionally biased region" description="Low complexity" evidence="3">
    <location>
        <begin position="1069"/>
        <end position="1080"/>
    </location>
</feature>
<dbReference type="Gene3D" id="3.30.200.20">
    <property type="entry name" value="Phosphorylase Kinase, domain 1"/>
    <property type="match status" value="1"/>
</dbReference>
<feature type="compositionally biased region" description="Gly residues" evidence="3">
    <location>
        <begin position="1081"/>
        <end position="1093"/>
    </location>
</feature>
<evidence type="ECO:0000313" key="5">
    <source>
        <dbReference type="EMBL" id="KAG2485431.1"/>
    </source>
</evidence>
<dbReference type="SUPFAM" id="SSF56112">
    <property type="entry name" value="Protein kinase-like (PK-like)"/>
    <property type="match status" value="1"/>
</dbReference>
<dbReference type="SMART" id="SM00220">
    <property type="entry name" value="S_TKc"/>
    <property type="match status" value="1"/>
</dbReference>
<dbReference type="EMBL" id="JAEHOE010000129">
    <property type="protein sequence ID" value="KAG2485431.1"/>
    <property type="molecule type" value="Genomic_DNA"/>
</dbReference>
<dbReference type="PROSITE" id="PS50011">
    <property type="entry name" value="PROTEIN_KINASE_DOM"/>
    <property type="match status" value="1"/>
</dbReference>
<accession>A0A835XKC4</accession>
<feature type="compositionally biased region" description="Low complexity" evidence="3">
    <location>
        <begin position="892"/>
        <end position="904"/>
    </location>
</feature>
<dbReference type="InterPro" id="IPR011009">
    <property type="entry name" value="Kinase-like_dom_sf"/>
</dbReference>
<feature type="region of interest" description="Disordered" evidence="3">
    <location>
        <begin position="998"/>
        <end position="1122"/>
    </location>
</feature>
<dbReference type="GO" id="GO:0004672">
    <property type="term" value="F:protein kinase activity"/>
    <property type="evidence" value="ECO:0007669"/>
    <property type="project" value="InterPro"/>
</dbReference>
<dbReference type="AlphaFoldDB" id="A0A835XKC4"/>
<feature type="region of interest" description="Disordered" evidence="3">
    <location>
        <begin position="187"/>
        <end position="215"/>
    </location>
</feature>